<reference evidence="9" key="1">
    <citation type="journal article" date="2015" name="Nature">
        <title>Complex archaea that bridge the gap between prokaryotes and eukaryotes.</title>
        <authorList>
            <person name="Spang A."/>
            <person name="Saw J.H."/>
            <person name="Jorgensen S.L."/>
            <person name="Zaremba-Niedzwiedzka K."/>
            <person name="Martijn J."/>
            <person name="Lind A.E."/>
            <person name="van Eijk R."/>
            <person name="Schleper C."/>
            <person name="Guy L."/>
            <person name="Ettema T.J."/>
        </authorList>
    </citation>
    <scope>NUCLEOTIDE SEQUENCE</scope>
</reference>
<dbReference type="PANTHER" id="PTHR11383">
    <property type="entry name" value="NUCLEOSIDE DIPHOSPHATE-LINKED MOIETY X MOTIF 13"/>
    <property type="match status" value="1"/>
</dbReference>
<dbReference type="InterPro" id="IPR015797">
    <property type="entry name" value="NUDIX_hydrolase-like_dom_sf"/>
</dbReference>
<evidence type="ECO:0000256" key="4">
    <source>
        <dbReference type="ARBA" id="ARBA00022801"/>
    </source>
</evidence>
<evidence type="ECO:0000256" key="2">
    <source>
        <dbReference type="ARBA" id="ARBA00012381"/>
    </source>
</evidence>
<dbReference type="AlphaFoldDB" id="A0A0F9XPR7"/>
<feature type="domain" description="Nudix hydrolase" evidence="8">
    <location>
        <begin position="142"/>
        <end position="266"/>
    </location>
</feature>
<gene>
    <name evidence="9" type="ORF">LCGC14_0116480</name>
</gene>
<accession>A0A0F9XPR7</accession>
<evidence type="ECO:0000256" key="3">
    <source>
        <dbReference type="ARBA" id="ARBA00022723"/>
    </source>
</evidence>
<keyword evidence="5" id="KW-0460">Magnesium</keyword>
<keyword evidence="7" id="KW-0464">Manganese</keyword>
<dbReference type="HAMAP" id="MF_00297">
    <property type="entry name" value="Nudix_NudC"/>
    <property type="match status" value="1"/>
</dbReference>
<dbReference type="Gene3D" id="3.90.79.20">
    <property type="match status" value="1"/>
</dbReference>
<dbReference type="EMBL" id="LAZR01000035">
    <property type="protein sequence ID" value="KKO01437.1"/>
    <property type="molecule type" value="Genomic_DNA"/>
</dbReference>
<dbReference type="InterPro" id="IPR015375">
    <property type="entry name" value="NADH_PPase-like_N"/>
</dbReference>
<dbReference type="Pfam" id="PF09296">
    <property type="entry name" value="NUDIX-like"/>
    <property type="match status" value="1"/>
</dbReference>
<dbReference type="PANTHER" id="PTHR11383:SF3">
    <property type="entry name" value="NAD(P)H PYROPHOSPHATASE NUDT13, MITOCHONDRIAL"/>
    <property type="match status" value="1"/>
</dbReference>
<dbReference type="Gene3D" id="3.90.79.10">
    <property type="entry name" value="Nucleoside Triphosphate Pyrophosphohydrolase"/>
    <property type="match status" value="1"/>
</dbReference>
<organism evidence="9">
    <name type="scientific">marine sediment metagenome</name>
    <dbReference type="NCBI Taxonomy" id="412755"/>
    <lineage>
        <taxon>unclassified sequences</taxon>
        <taxon>metagenomes</taxon>
        <taxon>ecological metagenomes</taxon>
    </lineage>
</organism>
<sequence>MRPPSGRFIPASSGVEQNADGLVILYHQQSFAMYEGRLLHDPDVARYLGDVEFALMLGHLDGKPCQLVRLSQPADLPGVSWHGLRGLIGQIDDVTFRVLGLAQQLDAWHDTHRFCGRCGQGMRARVDERAMECEACSLRQYPKLSPCIIVLISRGDEILLARSPHFRAGFFSTLAGFIEPGESVEECLHREVKEEVNLEVDQLEYLGSQNWPFPNSLMLGFHARYVSGDIIPQPGEIEEAHWWPVSQLPGIPPRGTISRWLIDCHLARLEGQPLPPIPA</sequence>
<dbReference type="NCBIfam" id="NF001299">
    <property type="entry name" value="PRK00241.1"/>
    <property type="match status" value="1"/>
</dbReference>
<dbReference type="GO" id="GO:0000210">
    <property type="term" value="F:NAD+ diphosphatase activity"/>
    <property type="evidence" value="ECO:0007669"/>
    <property type="project" value="InterPro"/>
</dbReference>
<dbReference type="InterPro" id="IPR000086">
    <property type="entry name" value="NUDIX_hydrolase_dom"/>
</dbReference>
<proteinExistence type="inferred from homology"/>
<dbReference type="CDD" id="cd03429">
    <property type="entry name" value="NUDIX_NADH_pyrophosphatase_Nudt13"/>
    <property type="match status" value="1"/>
</dbReference>
<dbReference type="InterPro" id="IPR049734">
    <property type="entry name" value="NudC-like_C"/>
</dbReference>
<keyword evidence="4" id="KW-0378">Hydrolase</keyword>
<protein>
    <recommendedName>
        <fullName evidence="2">NAD(+) diphosphatase</fullName>
        <ecNumber evidence="2">3.6.1.22</ecNumber>
    </recommendedName>
</protein>
<dbReference type="Pfam" id="PF09297">
    <property type="entry name" value="Zn_ribbon_NUD"/>
    <property type="match status" value="1"/>
</dbReference>
<evidence type="ECO:0000256" key="1">
    <source>
        <dbReference type="ARBA" id="ARBA00001946"/>
    </source>
</evidence>
<dbReference type="GO" id="GO:0046872">
    <property type="term" value="F:metal ion binding"/>
    <property type="evidence" value="ECO:0007669"/>
    <property type="project" value="UniProtKB-KW"/>
</dbReference>
<dbReference type="InterPro" id="IPR015376">
    <property type="entry name" value="Znr_NADH_PPase"/>
</dbReference>
<dbReference type="SUPFAM" id="SSF55811">
    <property type="entry name" value="Nudix"/>
    <property type="match status" value="2"/>
</dbReference>
<dbReference type="PROSITE" id="PS00893">
    <property type="entry name" value="NUDIX_BOX"/>
    <property type="match status" value="1"/>
</dbReference>
<dbReference type="InterPro" id="IPR022925">
    <property type="entry name" value="RNA_Hydrolase_NudC"/>
</dbReference>
<evidence type="ECO:0000256" key="6">
    <source>
        <dbReference type="ARBA" id="ARBA00023027"/>
    </source>
</evidence>
<dbReference type="EC" id="3.6.1.22" evidence="2"/>
<evidence type="ECO:0000313" key="9">
    <source>
        <dbReference type="EMBL" id="KKO01437.1"/>
    </source>
</evidence>
<evidence type="ECO:0000259" key="8">
    <source>
        <dbReference type="PROSITE" id="PS51462"/>
    </source>
</evidence>
<evidence type="ECO:0000256" key="7">
    <source>
        <dbReference type="ARBA" id="ARBA00023211"/>
    </source>
</evidence>
<name>A0A0F9XPR7_9ZZZZ</name>
<comment type="cofactor">
    <cofactor evidence="1">
        <name>Mg(2+)</name>
        <dbReference type="ChEBI" id="CHEBI:18420"/>
    </cofactor>
</comment>
<dbReference type="Pfam" id="PF00293">
    <property type="entry name" value="NUDIX"/>
    <property type="match status" value="1"/>
</dbReference>
<evidence type="ECO:0000256" key="5">
    <source>
        <dbReference type="ARBA" id="ARBA00022842"/>
    </source>
</evidence>
<comment type="caution">
    <text evidence="9">The sequence shown here is derived from an EMBL/GenBank/DDBJ whole genome shotgun (WGS) entry which is preliminary data.</text>
</comment>
<keyword evidence="6" id="KW-0520">NAD</keyword>
<dbReference type="InterPro" id="IPR020084">
    <property type="entry name" value="NUDIX_hydrolase_CS"/>
</dbReference>
<keyword evidence="3" id="KW-0479">Metal-binding</keyword>
<dbReference type="PROSITE" id="PS51462">
    <property type="entry name" value="NUDIX"/>
    <property type="match status" value="1"/>
</dbReference>